<evidence type="ECO:0000256" key="5">
    <source>
        <dbReference type="ARBA" id="ARBA00047422"/>
    </source>
</evidence>
<dbReference type="NCBIfam" id="TIGR00675">
    <property type="entry name" value="dcm"/>
    <property type="match status" value="1"/>
</dbReference>
<dbReference type="SUPFAM" id="SSF53335">
    <property type="entry name" value="S-adenosyl-L-methionine-dependent methyltransferases"/>
    <property type="match status" value="1"/>
</dbReference>
<evidence type="ECO:0000313" key="10">
    <source>
        <dbReference type="Proteomes" id="UP001470809"/>
    </source>
</evidence>
<dbReference type="GO" id="GO:0044027">
    <property type="term" value="P:negative regulation of gene expression via chromosomal CpG island methylation"/>
    <property type="evidence" value="ECO:0007669"/>
    <property type="project" value="TreeGrafter"/>
</dbReference>
<dbReference type="PANTHER" id="PTHR10629:SF52">
    <property type="entry name" value="DNA (CYTOSINE-5)-METHYLTRANSFERASE 1"/>
    <property type="match status" value="1"/>
</dbReference>
<dbReference type="EC" id="2.1.1.37" evidence="8"/>
<organism evidence="9 10">
    <name type="scientific">Yoonia rhodophyticola</name>
    <dbReference type="NCBI Taxonomy" id="3137370"/>
    <lineage>
        <taxon>Bacteria</taxon>
        <taxon>Pseudomonadati</taxon>
        <taxon>Pseudomonadota</taxon>
        <taxon>Alphaproteobacteria</taxon>
        <taxon>Rhodobacterales</taxon>
        <taxon>Paracoccaceae</taxon>
        <taxon>Yoonia</taxon>
    </lineage>
</organism>
<dbReference type="InterPro" id="IPR031303">
    <property type="entry name" value="C5_meth_CS"/>
</dbReference>
<evidence type="ECO:0000256" key="2">
    <source>
        <dbReference type="ARBA" id="ARBA00022679"/>
    </source>
</evidence>
<evidence type="ECO:0000256" key="8">
    <source>
        <dbReference type="RuleBase" id="RU000417"/>
    </source>
</evidence>
<dbReference type="GO" id="GO:0003677">
    <property type="term" value="F:DNA binding"/>
    <property type="evidence" value="ECO:0007669"/>
    <property type="project" value="TreeGrafter"/>
</dbReference>
<evidence type="ECO:0000256" key="4">
    <source>
        <dbReference type="ARBA" id="ARBA00022747"/>
    </source>
</evidence>
<dbReference type="PROSITE" id="PS51679">
    <property type="entry name" value="SAM_MT_C5"/>
    <property type="match status" value="1"/>
</dbReference>
<evidence type="ECO:0000313" key="9">
    <source>
        <dbReference type="EMBL" id="WZU67023.1"/>
    </source>
</evidence>
<proteinExistence type="inferred from homology"/>
<evidence type="ECO:0000256" key="6">
    <source>
        <dbReference type="PROSITE-ProRule" id="PRU01016"/>
    </source>
</evidence>
<keyword evidence="1 6" id="KW-0489">Methyltransferase</keyword>
<dbReference type="GO" id="GO:0032259">
    <property type="term" value="P:methylation"/>
    <property type="evidence" value="ECO:0007669"/>
    <property type="project" value="UniProtKB-KW"/>
</dbReference>
<keyword evidence="2 6" id="KW-0808">Transferase</keyword>
<dbReference type="InterPro" id="IPR029063">
    <property type="entry name" value="SAM-dependent_MTases_sf"/>
</dbReference>
<keyword evidence="4" id="KW-0680">Restriction system</keyword>
<dbReference type="InterPro" id="IPR050390">
    <property type="entry name" value="C5-Methyltransferase"/>
</dbReference>
<dbReference type="PROSITE" id="PS00095">
    <property type="entry name" value="C5_MTASE_2"/>
    <property type="match status" value="1"/>
</dbReference>
<dbReference type="InterPro" id="IPR018117">
    <property type="entry name" value="C5_DNA_meth_AS"/>
</dbReference>
<sequence length="382" mass="42378">MFDSNQMGQRPTAVDLFAGAGGFSLGAIRSGFEVKFAVENDKFAVQTYKRNIFNESGVSNPVVLDGSILEYDPTEVADFHFQDRSCDLVLGGPPCQGFSTHRILNAGVNDPRNELVLAYFDFVKALKPKVFLMENVPGILWDRHRPYLDKFYAEGARAGYDVRQPIVLDARDFGVPQRRKRVFVLGVRCDVNVPQEFSWPSRQTHCDPAKVIDSSEPWVSCSHVFDPTSENDTNNIHMNHGAELIQAFKNTPINGGSRKDSGRLLACHKGHDGHKDVYGRIDPSKPAPTMTTACINPSKGRFVHPTEHHGITVRQAARIQTFPDHFVFEGGLTAAGRQIGNAVPIELGRVLTSEIMKNLIVSDSRRLGVAGTDFEPAQRNEF</sequence>
<dbReference type="AlphaFoldDB" id="A0AAN0MJY3"/>
<dbReference type="Proteomes" id="UP001470809">
    <property type="component" value="Chromosome"/>
</dbReference>
<protein>
    <recommendedName>
        <fullName evidence="8">Cytosine-specific methyltransferase</fullName>
        <ecNumber evidence="8">2.1.1.37</ecNumber>
    </recommendedName>
</protein>
<dbReference type="Gene3D" id="3.90.120.10">
    <property type="entry name" value="DNA Methylase, subunit A, domain 2"/>
    <property type="match status" value="1"/>
</dbReference>
<reference evidence="10" key="1">
    <citation type="submission" date="2024-04" db="EMBL/GenBank/DDBJ databases">
        <title>Phylogenomic analyses of a clade within the roseobacter group suggest taxonomic reassignments of species of the genera Aestuariivita, Citreicella, Loktanella, Nautella, Pelagibaca, Ruegeria, Thalassobius, Thiobacimonas and Tropicibacter, and the proposal o.</title>
        <authorList>
            <person name="Jeon C.O."/>
        </authorList>
    </citation>
    <scope>NUCLEOTIDE SEQUENCE [LARGE SCALE GENOMIC DNA]</scope>
    <source>
        <strain evidence="10">SS1-5</strain>
    </source>
</reference>
<name>A0AAN0MJY3_9RHOB</name>
<gene>
    <name evidence="9" type="ORF">AABB31_18955</name>
</gene>
<dbReference type="GO" id="GO:0009307">
    <property type="term" value="P:DNA restriction-modification system"/>
    <property type="evidence" value="ECO:0007669"/>
    <property type="project" value="UniProtKB-KW"/>
</dbReference>
<feature type="active site" evidence="6">
    <location>
        <position position="95"/>
    </location>
</feature>
<dbReference type="InterPro" id="IPR001525">
    <property type="entry name" value="C5_MeTfrase"/>
</dbReference>
<dbReference type="PROSITE" id="PS00094">
    <property type="entry name" value="C5_MTASE_1"/>
    <property type="match status" value="1"/>
</dbReference>
<dbReference type="PRINTS" id="PR00105">
    <property type="entry name" value="C5METTRFRASE"/>
</dbReference>
<comment type="similarity">
    <text evidence="6 7">Belongs to the class I-like SAM-binding methyltransferase superfamily. C5-methyltransferase family.</text>
</comment>
<dbReference type="PANTHER" id="PTHR10629">
    <property type="entry name" value="CYTOSINE-SPECIFIC METHYLTRANSFERASE"/>
    <property type="match status" value="1"/>
</dbReference>
<dbReference type="GO" id="GO:0003886">
    <property type="term" value="F:DNA (cytosine-5-)-methyltransferase activity"/>
    <property type="evidence" value="ECO:0007669"/>
    <property type="project" value="UniProtKB-EC"/>
</dbReference>
<comment type="catalytic activity">
    <reaction evidence="5 8">
        <text>a 2'-deoxycytidine in DNA + S-adenosyl-L-methionine = a 5-methyl-2'-deoxycytidine in DNA + S-adenosyl-L-homocysteine + H(+)</text>
        <dbReference type="Rhea" id="RHEA:13681"/>
        <dbReference type="Rhea" id="RHEA-COMP:11369"/>
        <dbReference type="Rhea" id="RHEA-COMP:11370"/>
        <dbReference type="ChEBI" id="CHEBI:15378"/>
        <dbReference type="ChEBI" id="CHEBI:57856"/>
        <dbReference type="ChEBI" id="CHEBI:59789"/>
        <dbReference type="ChEBI" id="CHEBI:85452"/>
        <dbReference type="ChEBI" id="CHEBI:85454"/>
        <dbReference type="EC" id="2.1.1.37"/>
    </reaction>
</comment>
<accession>A0AAN0MJY3</accession>
<keyword evidence="3 6" id="KW-0949">S-adenosyl-L-methionine</keyword>
<dbReference type="KEGG" id="yrh:AABB31_18955"/>
<reference evidence="9 10" key="2">
    <citation type="submission" date="2024-08" db="EMBL/GenBank/DDBJ databases">
        <title>Phylogenomic analyses of a clade within the roseobacter group suggest taxonomic reassignments of species of the genera Aestuariivita, Citreicella, Loktanella, Nautella, Pelagibaca, Ruegeria, Thalassobius, Thiobacimonas and Tropicibacter, and the proposal o.</title>
        <authorList>
            <person name="Jeon C.O."/>
        </authorList>
    </citation>
    <scope>NUCLEOTIDE SEQUENCE [LARGE SCALE GENOMIC DNA]</scope>
    <source>
        <strain evidence="9 10">SS1-5</strain>
    </source>
</reference>
<dbReference type="RefSeq" id="WP_342076339.1">
    <property type="nucleotide sequence ID" value="NZ_CP151767.2"/>
</dbReference>
<dbReference type="Pfam" id="PF00145">
    <property type="entry name" value="DNA_methylase"/>
    <property type="match status" value="1"/>
</dbReference>
<dbReference type="EMBL" id="CP151767">
    <property type="protein sequence ID" value="WZU67023.1"/>
    <property type="molecule type" value="Genomic_DNA"/>
</dbReference>
<dbReference type="Gene3D" id="3.40.50.150">
    <property type="entry name" value="Vaccinia Virus protein VP39"/>
    <property type="match status" value="1"/>
</dbReference>
<evidence type="ECO:0000256" key="7">
    <source>
        <dbReference type="RuleBase" id="RU000416"/>
    </source>
</evidence>
<evidence type="ECO:0000256" key="3">
    <source>
        <dbReference type="ARBA" id="ARBA00022691"/>
    </source>
</evidence>
<dbReference type="REBASE" id="827609">
    <property type="entry name" value="M.YspSS15ORF18955P"/>
</dbReference>
<keyword evidence="10" id="KW-1185">Reference proteome</keyword>
<evidence type="ECO:0000256" key="1">
    <source>
        <dbReference type="ARBA" id="ARBA00022603"/>
    </source>
</evidence>